<evidence type="ECO:0000313" key="2">
    <source>
        <dbReference type="Proteomes" id="UP000187209"/>
    </source>
</evidence>
<sequence length="563" mass="64630">MIEDQYNEIFLGESSNGEDLESVVHFSNRSSISTPYFGDNSIETELGINTNANSSNKSSIHTNSVTIKHVPFRASTAPARPLTDIEEFRSSSDFLLLEHTIICASQLNYLADNRYDLESEQGQRCCKKLLNQIEKLCETFKVPTTSRDYRKNFSKAYRVLYKEETLCYLTEILDSAQEAFPYLYVNGEKYVFSNEVLQSGSELFQMFLKIQNSLKEIYSKVYEESFPGSLIKIKEEISEALQDFDHVWVNFEKIYVHELMAIESDARRFITEAIDIEKTLTRFETHFSIKQQVLTDNLDYRLSRGKLVGLIGKINSVANIEGKGRDDLSVEILEAAEGISRRMSNGQSKCVKNIANKISKSFEGLRELLRKYELNIEIVDPQLKNNPDLVEALISFETSWERGKVYLLNSKKCNKLIFLSNYIETLSGSYSVFKEQLECSESELFVTIPGLLVLKCLENEDRGICQSFCPPMFDENESIGQVWKRLKRSYNLGKLASSSSHEYVDLLTGLIIGQQIDNRFRTLVVSAEFDNIDHTLNKIKNLAVEIHRYKPSEWNRFLDIVLS</sequence>
<proteinExistence type="predicted"/>
<accession>A0A1R2BSZ9</accession>
<evidence type="ECO:0000313" key="1">
    <source>
        <dbReference type="EMBL" id="OMJ79874.1"/>
    </source>
</evidence>
<name>A0A1R2BSZ9_9CILI</name>
<keyword evidence="2" id="KW-1185">Reference proteome</keyword>
<dbReference type="EMBL" id="MPUH01000450">
    <property type="protein sequence ID" value="OMJ79874.1"/>
    <property type="molecule type" value="Genomic_DNA"/>
</dbReference>
<comment type="caution">
    <text evidence="1">The sequence shown here is derived from an EMBL/GenBank/DDBJ whole genome shotgun (WGS) entry which is preliminary data.</text>
</comment>
<dbReference type="AlphaFoldDB" id="A0A1R2BSZ9"/>
<gene>
    <name evidence="1" type="ORF">SteCoe_20020</name>
</gene>
<dbReference type="OrthoDB" id="287623at2759"/>
<protein>
    <submittedName>
        <fullName evidence="1">Uncharacterized protein</fullName>
    </submittedName>
</protein>
<dbReference type="Proteomes" id="UP000187209">
    <property type="component" value="Unassembled WGS sequence"/>
</dbReference>
<organism evidence="1 2">
    <name type="scientific">Stentor coeruleus</name>
    <dbReference type="NCBI Taxonomy" id="5963"/>
    <lineage>
        <taxon>Eukaryota</taxon>
        <taxon>Sar</taxon>
        <taxon>Alveolata</taxon>
        <taxon>Ciliophora</taxon>
        <taxon>Postciliodesmatophora</taxon>
        <taxon>Heterotrichea</taxon>
        <taxon>Heterotrichida</taxon>
        <taxon>Stentoridae</taxon>
        <taxon>Stentor</taxon>
    </lineage>
</organism>
<reference evidence="1 2" key="1">
    <citation type="submission" date="2016-11" db="EMBL/GenBank/DDBJ databases">
        <title>The macronuclear genome of Stentor coeruleus: a giant cell with tiny introns.</title>
        <authorList>
            <person name="Slabodnick M."/>
            <person name="Ruby J.G."/>
            <person name="Reiff S.B."/>
            <person name="Swart E.C."/>
            <person name="Gosai S."/>
            <person name="Prabakaran S."/>
            <person name="Witkowska E."/>
            <person name="Larue G.E."/>
            <person name="Fisher S."/>
            <person name="Freeman R.M."/>
            <person name="Gunawardena J."/>
            <person name="Chu W."/>
            <person name="Stover N.A."/>
            <person name="Gregory B.D."/>
            <person name="Nowacki M."/>
            <person name="Derisi J."/>
            <person name="Roy S.W."/>
            <person name="Marshall W.F."/>
            <person name="Sood P."/>
        </authorList>
    </citation>
    <scope>NUCLEOTIDE SEQUENCE [LARGE SCALE GENOMIC DNA]</scope>
    <source>
        <strain evidence="1">WM001</strain>
    </source>
</reference>